<dbReference type="InterPro" id="IPR006195">
    <property type="entry name" value="aa-tRNA-synth_II"/>
</dbReference>
<protein>
    <recommendedName>
        <fullName evidence="7 8">Aspartate--ammonia ligase</fullName>
        <ecNumber evidence="7 8">6.3.1.1</ecNumber>
    </recommendedName>
    <alternativeName>
        <fullName evidence="7">Asparagine synthetase A</fullName>
    </alternativeName>
</protein>
<keyword evidence="1 7" id="KW-0963">Cytoplasm</keyword>
<keyword evidence="11" id="KW-1185">Reference proteome</keyword>
<dbReference type="EMBL" id="JAKZGS010000002">
    <property type="protein sequence ID" value="MCH7397032.1"/>
    <property type="molecule type" value="Genomic_DNA"/>
</dbReference>
<keyword evidence="4 7" id="KW-0547">Nucleotide-binding</keyword>
<evidence type="ECO:0000256" key="2">
    <source>
        <dbReference type="ARBA" id="ARBA00022598"/>
    </source>
</evidence>
<keyword evidence="2 7" id="KW-0436">Ligase</keyword>
<dbReference type="Gene3D" id="3.30.930.10">
    <property type="entry name" value="Bira Bifunctional Protein, Domain 2"/>
    <property type="match status" value="1"/>
</dbReference>
<evidence type="ECO:0000256" key="8">
    <source>
        <dbReference type="NCBIfam" id="TIGR00669"/>
    </source>
</evidence>
<evidence type="ECO:0000256" key="3">
    <source>
        <dbReference type="ARBA" id="ARBA00022605"/>
    </source>
</evidence>
<comment type="caution">
    <text evidence="10">The sequence shown here is derived from an EMBL/GenBank/DDBJ whole genome shotgun (WGS) entry which is preliminary data.</text>
</comment>
<name>A0ABS9UKC7_9BACT</name>
<keyword evidence="6 7" id="KW-0061">Asparagine biosynthesis</keyword>
<evidence type="ECO:0000313" key="10">
    <source>
        <dbReference type="EMBL" id="MCH7397032.1"/>
    </source>
</evidence>
<evidence type="ECO:0000256" key="4">
    <source>
        <dbReference type="ARBA" id="ARBA00022741"/>
    </source>
</evidence>
<dbReference type="PIRSF" id="PIRSF001555">
    <property type="entry name" value="Asp_ammon_ligase"/>
    <property type="match status" value="1"/>
</dbReference>
<dbReference type="InterPro" id="IPR045864">
    <property type="entry name" value="aa-tRNA-synth_II/BPL/LPL"/>
</dbReference>
<evidence type="ECO:0000256" key="7">
    <source>
        <dbReference type="HAMAP-Rule" id="MF_00555"/>
    </source>
</evidence>
<dbReference type="NCBIfam" id="TIGR00669">
    <property type="entry name" value="asnA"/>
    <property type="match status" value="1"/>
</dbReference>
<dbReference type="InterPro" id="IPR004618">
    <property type="entry name" value="AsnA"/>
</dbReference>
<feature type="domain" description="Aminoacyl-transfer RNA synthetases class-II family profile" evidence="9">
    <location>
        <begin position="107"/>
        <end position="329"/>
    </location>
</feature>
<dbReference type="PROSITE" id="PS50862">
    <property type="entry name" value="AA_TRNA_LIGASE_II"/>
    <property type="match status" value="1"/>
</dbReference>
<comment type="pathway">
    <text evidence="7">Amino-acid biosynthesis; L-asparagine biosynthesis; L-asparagine from L-aspartate (ammonia route): step 1/1.</text>
</comment>
<keyword evidence="5 7" id="KW-0067">ATP-binding</keyword>
<gene>
    <name evidence="7 10" type="primary">asnA</name>
    <name evidence="10" type="ORF">MM236_03490</name>
</gene>
<comment type="similarity">
    <text evidence="7">Belongs to the class-II aminoacyl-tRNA synthetase family. AsnA subfamily.</text>
</comment>
<dbReference type="PANTHER" id="PTHR30073">
    <property type="entry name" value="ASPARTATE--AMMONIA LIGASE"/>
    <property type="match status" value="1"/>
</dbReference>
<dbReference type="GO" id="GO:0004071">
    <property type="term" value="F:aspartate-ammonia ligase activity"/>
    <property type="evidence" value="ECO:0007669"/>
    <property type="project" value="UniProtKB-EC"/>
</dbReference>
<accession>A0ABS9UKC7</accession>
<comment type="catalytic activity">
    <reaction evidence="7">
        <text>L-aspartate + NH4(+) + ATP = L-asparagine + AMP + diphosphate + H(+)</text>
        <dbReference type="Rhea" id="RHEA:11372"/>
        <dbReference type="ChEBI" id="CHEBI:15378"/>
        <dbReference type="ChEBI" id="CHEBI:28938"/>
        <dbReference type="ChEBI" id="CHEBI:29991"/>
        <dbReference type="ChEBI" id="CHEBI:30616"/>
        <dbReference type="ChEBI" id="CHEBI:33019"/>
        <dbReference type="ChEBI" id="CHEBI:58048"/>
        <dbReference type="ChEBI" id="CHEBI:456215"/>
        <dbReference type="EC" id="6.3.1.1"/>
    </reaction>
</comment>
<dbReference type="EC" id="6.3.1.1" evidence="7 8"/>
<comment type="subcellular location">
    <subcellularLocation>
        <location evidence="7">Cytoplasm</location>
    </subcellularLocation>
</comment>
<dbReference type="Pfam" id="PF03590">
    <property type="entry name" value="AsnA"/>
    <property type="match status" value="1"/>
</dbReference>
<reference evidence="10" key="1">
    <citation type="submission" date="2022-03" db="EMBL/GenBank/DDBJ databases">
        <title>De novo assembled genomes of Belliella spp. (Cyclobacteriaceae) strains.</title>
        <authorList>
            <person name="Szabo A."/>
            <person name="Korponai K."/>
            <person name="Felfoldi T."/>
        </authorList>
    </citation>
    <scope>NUCLEOTIDE SEQUENCE</scope>
    <source>
        <strain evidence="10">DSM 107340</strain>
    </source>
</reference>
<dbReference type="SUPFAM" id="SSF55681">
    <property type="entry name" value="Class II aaRS and biotin synthetases"/>
    <property type="match status" value="1"/>
</dbReference>
<evidence type="ECO:0000313" key="11">
    <source>
        <dbReference type="Proteomes" id="UP001165488"/>
    </source>
</evidence>
<evidence type="ECO:0000256" key="1">
    <source>
        <dbReference type="ARBA" id="ARBA00022490"/>
    </source>
</evidence>
<dbReference type="PANTHER" id="PTHR30073:SF5">
    <property type="entry name" value="ASPARTATE--AMMONIA LIGASE"/>
    <property type="match status" value="1"/>
</dbReference>
<keyword evidence="3 7" id="KW-0028">Amino-acid biosynthesis</keyword>
<proteinExistence type="inferred from homology"/>
<evidence type="ECO:0000259" key="9">
    <source>
        <dbReference type="PROSITE" id="PS50862"/>
    </source>
</evidence>
<dbReference type="Proteomes" id="UP001165488">
    <property type="component" value="Unassembled WGS sequence"/>
</dbReference>
<dbReference type="HAMAP" id="MF_00555">
    <property type="entry name" value="AsnA"/>
    <property type="match status" value="1"/>
</dbReference>
<sequence>MTTITKTTYQSILSRRETEFAIDFIKTEFPKVLSQKINLFKISCPLAIMDGTGINDDLNGIERPVSFPIKNQNDDSAVVVHSLAKWKRWTLSELNFPIGEGIITDMRALRPDEDYSPIHSLYVDQWDWEKSIAAKDRNLNFLKNTVREIYSAIKTIELALFEIFPSITPTLPASIHFMHAEELLQLYPGMTPKEREFQAAKTYGAVFLMGIGGQLSNGEPHDGRAPDYDDWSSGNEDGHFGLNGDILVWNPELENSFEISSMGVRVNTQSLENQLKIAQAENRKKLLFHKSLLEGKLTESIGGGIGQSRLCMFLLKKVHIGEVQSGIWPKEVISECKKNGIDLI</sequence>
<evidence type="ECO:0000256" key="5">
    <source>
        <dbReference type="ARBA" id="ARBA00022840"/>
    </source>
</evidence>
<organism evidence="10 11">
    <name type="scientific">Belliella calami</name>
    <dbReference type="NCBI Taxonomy" id="2923436"/>
    <lineage>
        <taxon>Bacteria</taxon>
        <taxon>Pseudomonadati</taxon>
        <taxon>Bacteroidota</taxon>
        <taxon>Cytophagia</taxon>
        <taxon>Cytophagales</taxon>
        <taxon>Cyclobacteriaceae</taxon>
        <taxon>Belliella</taxon>
    </lineage>
</organism>
<dbReference type="RefSeq" id="WP_241273541.1">
    <property type="nucleotide sequence ID" value="NZ_JAKZGS010000002.1"/>
</dbReference>
<evidence type="ECO:0000256" key="6">
    <source>
        <dbReference type="ARBA" id="ARBA00022888"/>
    </source>
</evidence>